<dbReference type="AlphaFoldDB" id="A0AA39X711"/>
<dbReference type="EMBL" id="JAULSR010000002">
    <property type="protein sequence ID" value="KAK0628286.1"/>
    <property type="molecule type" value="Genomic_DNA"/>
</dbReference>
<accession>A0AA39X711</accession>
<evidence type="ECO:0000313" key="2">
    <source>
        <dbReference type="EMBL" id="KAK0628286.1"/>
    </source>
</evidence>
<gene>
    <name evidence="2" type="ORF">B0T17DRAFT_149391</name>
</gene>
<evidence type="ECO:0000256" key="1">
    <source>
        <dbReference type="SAM" id="MobiDB-lite"/>
    </source>
</evidence>
<feature type="region of interest" description="Disordered" evidence="1">
    <location>
        <begin position="116"/>
        <end position="152"/>
    </location>
</feature>
<organism evidence="2 3">
    <name type="scientific">Bombardia bombarda</name>
    <dbReference type="NCBI Taxonomy" id="252184"/>
    <lineage>
        <taxon>Eukaryota</taxon>
        <taxon>Fungi</taxon>
        <taxon>Dikarya</taxon>
        <taxon>Ascomycota</taxon>
        <taxon>Pezizomycotina</taxon>
        <taxon>Sordariomycetes</taxon>
        <taxon>Sordariomycetidae</taxon>
        <taxon>Sordariales</taxon>
        <taxon>Lasiosphaeriaceae</taxon>
        <taxon>Bombardia</taxon>
    </lineage>
</organism>
<comment type="caution">
    <text evidence="2">The sequence shown here is derived from an EMBL/GenBank/DDBJ whole genome shotgun (WGS) entry which is preliminary data.</text>
</comment>
<name>A0AA39X711_9PEZI</name>
<proteinExistence type="predicted"/>
<keyword evidence="3" id="KW-1185">Reference proteome</keyword>
<feature type="compositionally biased region" description="Basic and acidic residues" evidence="1">
    <location>
        <begin position="127"/>
        <end position="137"/>
    </location>
</feature>
<dbReference type="Proteomes" id="UP001174934">
    <property type="component" value="Unassembled WGS sequence"/>
</dbReference>
<reference evidence="2" key="1">
    <citation type="submission" date="2023-06" db="EMBL/GenBank/DDBJ databases">
        <title>Genome-scale phylogeny and comparative genomics of the fungal order Sordariales.</title>
        <authorList>
            <consortium name="Lawrence Berkeley National Laboratory"/>
            <person name="Hensen N."/>
            <person name="Bonometti L."/>
            <person name="Westerberg I."/>
            <person name="Brannstrom I.O."/>
            <person name="Guillou S."/>
            <person name="Cros-Aarteil S."/>
            <person name="Calhoun S."/>
            <person name="Haridas S."/>
            <person name="Kuo A."/>
            <person name="Mondo S."/>
            <person name="Pangilinan J."/>
            <person name="Riley R."/>
            <person name="LaButti K."/>
            <person name="Andreopoulos B."/>
            <person name="Lipzen A."/>
            <person name="Chen C."/>
            <person name="Yanf M."/>
            <person name="Daum C."/>
            <person name="Ng V."/>
            <person name="Clum A."/>
            <person name="Steindorff A."/>
            <person name="Ohm R."/>
            <person name="Martin F."/>
            <person name="Silar P."/>
            <person name="Natvig D."/>
            <person name="Lalanne C."/>
            <person name="Gautier V."/>
            <person name="Ament-velasquez S.L."/>
            <person name="Kruys A."/>
            <person name="Hutchinson M.I."/>
            <person name="Powell A.J."/>
            <person name="Barry K."/>
            <person name="Miller A.N."/>
            <person name="Grigoriev I.V."/>
            <person name="Debuchy R."/>
            <person name="Gladieux P."/>
            <person name="Thoren M.H."/>
            <person name="Johannesson H."/>
        </authorList>
    </citation>
    <scope>NUCLEOTIDE SEQUENCE</scope>
    <source>
        <strain evidence="2">SMH3391-2</strain>
    </source>
</reference>
<feature type="compositionally biased region" description="Polar residues" evidence="1">
    <location>
        <begin position="143"/>
        <end position="152"/>
    </location>
</feature>
<sequence>MRPTAFRLPREDFKTSRGLQRCAPTCPASVIRVTEAGVAVLSPRWPRKTGGLLAQCRSSSLVFLLTSRTAAPSKLWRRRRQSPIRLQYLSPFVSPLLLLSSSSSSSVSRLSVPARLHLTQQPPSRPSDPRQATKDHPQLTVARDTTSNMASRNQLNHVDLGREWLQVLIENDQLRPYITTNVQANASRHAFPGLRLSPDLLGLRLCLLHRAQPCCRMLLQHHAHRVSRSILGRGPSPNQQRRCGRFEMAGTRASAVNIRSERPSYDMETLSTIWGRSRPRLGTALAGALLCLPSRRP</sequence>
<evidence type="ECO:0000313" key="3">
    <source>
        <dbReference type="Proteomes" id="UP001174934"/>
    </source>
</evidence>
<protein>
    <submittedName>
        <fullName evidence="2">Uncharacterized protein</fullName>
    </submittedName>
</protein>